<dbReference type="EMBL" id="CAEKDK010000002">
    <property type="protein sequence ID" value="CAB4270659.1"/>
    <property type="molecule type" value="Genomic_DNA"/>
</dbReference>
<accession>A0A6J5U390</accession>
<evidence type="ECO:0000313" key="3">
    <source>
        <dbReference type="Proteomes" id="UP000507222"/>
    </source>
</evidence>
<keyword evidence="4" id="KW-1185">Reference proteome</keyword>
<dbReference type="Proteomes" id="UP000507245">
    <property type="component" value="Unassembled WGS sequence"/>
</dbReference>
<reference evidence="4" key="1">
    <citation type="journal article" date="2020" name="Genome Biol.">
        <title>Gamete binning: chromosome-level and haplotype-resolved genome assembly enabled by high-throughput single-cell sequencing of gamete genomes.</title>
        <authorList>
            <person name="Campoy J.A."/>
            <person name="Sun H."/>
            <person name="Goel M."/>
            <person name="Jiao W.-B."/>
            <person name="Folz-Donahue K."/>
            <person name="Wang N."/>
            <person name="Rubio M."/>
            <person name="Liu C."/>
            <person name="Kukat C."/>
            <person name="Ruiz D."/>
            <person name="Huettel B."/>
            <person name="Schneeberger K."/>
        </authorList>
    </citation>
    <scope>NUCLEOTIDE SEQUENCE [LARGE SCALE GENOMIC DNA]</scope>
    <source>
        <strain evidence="4">cv. Rojo Pasion</strain>
    </source>
</reference>
<gene>
    <name evidence="1" type="ORF">CURHAP_LOCUS16875</name>
    <name evidence="2" type="ORF">ORAREDHAP_LOCUS16456</name>
</gene>
<dbReference type="EMBL" id="CAEKKB010000002">
    <property type="protein sequence ID" value="CAB4301059.1"/>
    <property type="molecule type" value="Genomic_DNA"/>
</dbReference>
<protein>
    <submittedName>
        <fullName evidence="1">Uncharacterized protein</fullName>
    </submittedName>
</protein>
<reference evidence="1 3" key="2">
    <citation type="submission" date="2020-05" db="EMBL/GenBank/DDBJ databases">
        <authorList>
            <person name="Campoy J."/>
            <person name="Schneeberger K."/>
            <person name="Spophaly S."/>
        </authorList>
    </citation>
    <scope>NUCLEOTIDE SEQUENCE [LARGE SCALE GENOMIC DNA]</scope>
    <source>
        <strain evidence="1">PruArmRojPasFocal</strain>
    </source>
</reference>
<organism evidence="1 3">
    <name type="scientific">Prunus armeniaca</name>
    <name type="common">Apricot</name>
    <name type="synonym">Armeniaca vulgaris</name>
    <dbReference type="NCBI Taxonomy" id="36596"/>
    <lineage>
        <taxon>Eukaryota</taxon>
        <taxon>Viridiplantae</taxon>
        <taxon>Streptophyta</taxon>
        <taxon>Embryophyta</taxon>
        <taxon>Tracheophyta</taxon>
        <taxon>Spermatophyta</taxon>
        <taxon>Magnoliopsida</taxon>
        <taxon>eudicotyledons</taxon>
        <taxon>Gunneridae</taxon>
        <taxon>Pentapetalae</taxon>
        <taxon>rosids</taxon>
        <taxon>fabids</taxon>
        <taxon>Rosales</taxon>
        <taxon>Rosaceae</taxon>
        <taxon>Amygdaloideae</taxon>
        <taxon>Amygdaleae</taxon>
        <taxon>Prunus</taxon>
    </lineage>
</organism>
<dbReference type="AlphaFoldDB" id="A0A6J5U390"/>
<dbReference type="Proteomes" id="UP000507222">
    <property type="component" value="Unassembled WGS sequence"/>
</dbReference>
<name>A0A6J5U390_PRUAR</name>
<evidence type="ECO:0000313" key="4">
    <source>
        <dbReference type="Proteomes" id="UP000507245"/>
    </source>
</evidence>
<evidence type="ECO:0000313" key="1">
    <source>
        <dbReference type="EMBL" id="CAB4270659.1"/>
    </source>
</evidence>
<sequence length="73" mass="8250">MEGGKYEYLHQPFWSNFLFYEYFHSKACGFPVGAELHGTVYAEVMPPSAEGTLAEIKIQLGDMAHTFKNSKVC</sequence>
<evidence type="ECO:0000313" key="2">
    <source>
        <dbReference type="EMBL" id="CAB4301059.1"/>
    </source>
</evidence>
<proteinExistence type="predicted"/>